<dbReference type="Proteomes" id="UP000030755">
    <property type="component" value="Unassembled WGS sequence"/>
</dbReference>
<dbReference type="PANTHER" id="PTHR46010">
    <property type="entry name" value="PROTEIN IWS1 HOMOLOG"/>
    <property type="match status" value="1"/>
</dbReference>
<evidence type="ECO:0000256" key="1">
    <source>
        <dbReference type="ARBA" id="ARBA00037349"/>
    </source>
</evidence>
<protein>
    <recommendedName>
        <fullName evidence="5">TFIIS N-terminal domain-containing protein</fullName>
    </recommendedName>
</protein>
<comment type="function">
    <text evidence="1">Transcription factor involved in RNA polymerase II transcription regulation. May function in both SPT15/TBP post-recruitment and recruitment steps of transcription.</text>
</comment>
<feature type="compositionally biased region" description="Basic and acidic residues" evidence="4">
    <location>
        <begin position="1"/>
        <end position="11"/>
    </location>
</feature>
<evidence type="ECO:0000259" key="5">
    <source>
        <dbReference type="PROSITE" id="PS51319"/>
    </source>
</evidence>
<dbReference type="InterPro" id="IPR035441">
    <property type="entry name" value="TFIIS/LEDGF_dom_sf"/>
</dbReference>
<dbReference type="PANTHER" id="PTHR46010:SF1">
    <property type="entry name" value="PROTEIN IWS1 HOMOLOG"/>
    <property type="match status" value="1"/>
</dbReference>
<dbReference type="Gene3D" id="1.20.930.10">
    <property type="entry name" value="Conserved domain common to transcription factors TFIIS, elongin A, CRSP70"/>
    <property type="match status" value="1"/>
</dbReference>
<dbReference type="Pfam" id="PF08711">
    <property type="entry name" value="Med26"/>
    <property type="match status" value="1"/>
</dbReference>
<dbReference type="OMA" id="YANMTEA"/>
<dbReference type="PROSITE" id="PS51319">
    <property type="entry name" value="TFIIS_N"/>
    <property type="match status" value="1"/>
</dbReference>
<dbReference type="GO" id="GO:0005634">
    <property type="term" value="C:nucleus"/>
    <property type="evidence" value="ECO:0007669"/>
    <property type="project" value="UniProtKB-SubCell"/>
</dbReference>
<proteinExistence type="inferred from homology"/>
<organism evidence="6 7">
    <name type="scientific">Rozella allomycis (strain CSF55)</name>
    <dbReference type="NCBI Taxonomy" id="988480"/>
    <lineage>
        <taxon>Eukaryota</taxon>
        <taxon>Fungi</taxon>
        <taxon>Fungi incertae sedis</taxon>
        <taxon>Cryptomycota</taxon>
        <taxon>Cryptomycota incertae sedis</taxon>
        <taxon>Rozella</taxon>
    </lineage>
</organism>
<gene>
    <name evidence="6" type="ORF">O9G_002930</name>
</gene>
<keyword evidence="7" id="KW-1185">Reference proteome</keyword>
<evidence type="ECO:0000313" key="6">
    <source>
        <dbReference type="EMBL" id="EPZ31461.1"/>
    </source>
</evidence>
<feature type="domain" description="TFIIS N-terminal" evidence="5">
    <location>
        <begin position="184"/>
        <end position="261"/>
    </location>
</feature>
<accession>A0A075ARW9</accession>
<evidence type="ECO:0000313" key="7">
    <source>
        <dbReference type="Proteomes" id="UP000030755"/>
    </source>
</evidence>
<dbReference type="GO" id="GO:0016973">
    <property type="term" value="P:poly(A)+ mRNA export from nucleus"/>
    <property type="evidence" value="ECO:0007669"/>
    <property type="project" value="TreeGrafter"/>
</dbReference>
<dbReference type="HOGENOM" id="CLU_821697_0_0_1"/>
<evidence type="ECO:0000256" key="2">
    <source>
        <dbReference type="ARBA" id="ARBA00037992"/>
    </source>
</evidence>
<keyword evidence="3" id="KW-0539">Nucleus</keyword>
<dbReference type="EMBL" id="KE561216">
    <property type="protein sequence ID" value="EPZ31461.1"/>
    <property type="molecule type" value="Genomic_DNA"/>
</dbReference>
<feature type="compositionally biased region" description="Basic residues" evidence="4">
    <location>
        <begin position="60"/>
        <end position="81"/>
    </location>
</feature>
<dbReference type="OrthoDB" id="21124at2759"/>
<dbReference type="STRING" id="988480.A0A075ARW9"/>
<dbReference type="AlphaFoldDB" id="A0A075ARW9"/>
<reference evidence="6 7" key="1">
    <citation type="journal article" date="2013" name="Curr. Biol.">
        <title>Shared signatures of parasitism and phylogenomics unite Cryptomycota and microsporidia.</title>
        <authorList>
            <person name="James T.Y."/>
            <person name="Pelin A."/>
            <person name="Bonen L."/>
            <person name="Ahrendt S."/>
            <person name="Sain D."/>
            <person name="Corradi N."/>
            <person name="Stajich J.E."/>
        </authorList>
    </citation>
    <scope>NUCLEOTIDE SEQUENCE [LARGE SCALE GENOMIC DNA]</scope>
    <source>
        <strain evidence="6 7">CSF55</strain>
    </source>
</reference>
<name>A0A075ARW9_ROZAC</name>
<dbReference type="InterPro" id="IPR051037">
    <property type="entry name" value="RNAPII_TF_IWS1"/>
</dbReference>
<feature type="region of interest" description="Disordered" evidence="4">
    <location>
        <begin position="1"/>
        <end position="90"/>
    </location>
</feature>
<evidence type="ECO:0000256" key="4">
    <source>
        <dbReference type="SAM" id="MobiDB-lite"/>
    </source>
</evidence>
<evidence type="ECO:0000256" key="3">
    <source>
        <dbReference type="PROSITE-ProRule" id="PRU00649"/>
    </source>
</evidence>
<dbReference type="SUPFAM" id="SSF47676">
    <property type="entry name" value="Conserved domain common to transcription factors TFIIS, elongin A, CRSP70"/>
    <property type="match status" value="1"/>
</dbReference>
<comment type="similarity">
    <text evidence="2">Belongs to the IWS1 family.</text>
</comment>
<sequence length="343" mass="40199">MSDKEQEKDIFGDSDDDLKDDDIPQIPNDEVMELLKDQEEPVQPLYEQDEEQDDEEYGRRRTKRKTGAKKNTKEKTKRKRKEKEPEQEEVALPEKVIEGRKIFESAVNAIKKTKKRRKDTYDDVRLDEAIVVLREKMKMAAIKDVELNQEKKPALEKLKLLSLVEEELGKRDLYEHFLDNGILEAIRMWLEPMNDGSLPSLDIRKFLLGVLAKLPIEKDHLKESGVGKVIHFMYKCPRETAELKKQALNLMNTWSRPIIGHSMDYRDLARAEQNLDTFKRTNVRESIPASYKGTRIPAPAAHDYVIRPKPKVTLDELKDKQPDRYKRIMNHIQRLKIGTKERK</sequence>
<comment type="subcellular location">
    <subcellularLocation>
        <location evidence="3">Nucleus</location>
    </subcellularLocation>
</comment>
<dbReference type="InterPro" id="IPR017923">
    <property type="entry name" value="TFIIS_N"/>
</dbReference>
<feature type="compositionally biased region" description="Acidic residues" evidence="4">
    <location>
        <begin position="47"/>
        <end position="56"/>
    </location>
</feature>